<reference evidence="1 2" key="1">
    <citation type="journal article" date="2018" name="IMA Fungus">
        <title>IMA Genome-F 9: Draft genome sequence of Annulohypoxylon stygium, Aspergillus mulundensis, Berkeleyomyces basicola (syn. Thielaviopsis basicola), Ceratocystis smalleyi, two Cercospora beticola strains, Coleophoma cylindrospora, Fusarium fracticaudum, Phialophora cf. hyalina, and Morchella septimelata.</title>
        <authorList>
            <person name="Wingfield B.D."/>
            <person name="Bills G.F."/>
            <person name="Dong Y."/>
            <person name="Huang W."/>
            <person name="Nel W.J."/>
            <person name="Swalarsk-Parry B.S."/>
            <person name="Vaghefi N."/>
            <person name="Wilken P.M."/>
            <person name="An Z."/>
            <person name="de Beer Z.W."/>
            <person name="De Vos L."/>
            <person name="Chen L."/>
            <person name="Duong T.A."/>
            <person name="Gao Y."/>
            <person name="Hammerbacher A."/>
            <person name="Kikkert J.R."/>
            <person name="Li Y."/>
            <person name="Li H."/>
            <person name="Li K."/>
            <person name="Li Q."/>
            <person name="Liu X."/>
            <person name="Ma X."/>
            <person name="Naidoo K."/>
            <person name="Pethybridge S.J."/>
            <person name="Sun J."/>
            <person name="Steenkamp E.T."/>
            <person name="van der Nest M.A."/>
            <person name="van Wyk S."/>
            <person name="Wingfield M.J."/>
            <person name="Xiong C."/>
            <person name="Yue Q."/>
            <person name="Zhang X."/>
        </authorList>
    </citation>
    <scope>NUCLEOTIDE SEQUENCE [LARGE SCALE GENOMIC DNA]</scope>
    <source>
        <strain evidence="1 2">DSM 5745</strain>
    </source>
</reference>
<sequence length="436" mass="49649">MSQDRFTATFGTGLSMIMRQTQMFNLREAVRHFRIQEIQDLLRDPKCPVNRSVIEDAAVNYYNEVIFRLIAMALITRRQRLLVDCVYNLPPNEMEHVLRPIDTRAAWLGRQLLRNNVVDREVVAAAVPDLGSPDCDASVYFLVRCNRKAAETFYDLGYRRVDELRGMGCTPLAALEIPTTAGYHGEYSVVDRRDAMSQYLAMCAWYHERGASLYTDIGPLTLSTPLHRIARCIGRAFADLSVLHWQRRDGENEREWQRRISIHYHSIVRPLAASSSFTFLRALLFDVQHHEQYACPCSLNGPLPFDVLINETVHGDSSARRINFMASALLQSQGLWDRRVSELPRHIVSTVVRACTFACLDLRHSCGTPNPSSSRLIGERSTTDTGLDLAVSKLLVRAPNRDWRMVDCLEDYWMSSMEELQNLGAHTSTVTDHGQT</sequence>
<dbReference type="RefSeq" id="XP_026600862.1">
    <property type="nucleotide sequence ID" value="XM_026750849.1"/>
</dbReference>
<dbReference type="GeneID" id="38119203"/>
<organism evidence="1 2">
    <name type="scientific">Aspergillus mulundensis</name>
    <dbReference type="NCBI Taxonomy" id="1810919"/>
    <lineage>
        <taxon>Eukaryota</taxon>
        <taxon>Fungi</taxon>
        <taxon>Dikarya</taxon>
        <taxon>Ascomycota</taxon>
        <taxon>Pezizomycotina</taxon>
        <taxon>Eurotiomycetes</taxon>
        <taxon>Eurotiomycetidae</taxon>
        <taxon>Eurotiales</taxon>
        <taxon>Aspergillaceae</taxon>
        <taxon>Aspergillus</taxon>
        <taxon>Aspergillus subgen. Nidulantes</taxon>
    </lineage>
</organism>
<evidence type="ECO:0000313" key="1">
    <source>
        <dbReference type="EMBL" id="RDW69073.1"/>
    </source>
</evidence>
<accession>A0A3D8R4U2</accession>
<name>A0A3D8R4U2_9EURO</name>
<proteinExistence type="predicted"/>
<evidence type="ECO:0000313" key="2">
    <source>
        <dbReference type="Proteomes" id="UP000256690"/>
    </source>
</evidence>
<dbReference type="OrthoDB" id="1577640at2759"/>
<dbReference type="Proteomes" id="UP000256690">
    <property type="component" value="Unassembled WGS sequence"/>
</dbReference>
<keyword evidence="2" id="KW-1185">Reference proteome</keyword>
<comment type="caution">
    <text evidence="1">The sequence shown here is derived from an EMBL/GenBank/DDBJ whole genome shotgun (WGS) entry which is preliminary data.</text>
</comment>
<dbReference type="AlphaFoldDB" id="A0A3D8R4U2"/>
<dbReference type="EMBL" id="PVWQ01000011">
    <property type="protein sequence ID" value="RDW69073.1"/>
    <property type="molecule type" value="Genomic_DNA"/>
</dbReference>
<gene>
    <name evidence="1" type="ORF">DSM5745_08833</name>
</gene>
<protein>
    <submittedName>
        <fullName evidence="1">Uncharacterized protein</fullName>
    </submittedName>
</protein>